<evidence type="ECO:0000256" key="7">
    <source>
        <dbReference type="ARBA" id="ARBA00023277"/>
    </source>
</evidence>
<gene>
    <name evidence="12" type="ORF">Daesc_003762</name>
</gene>
<keyword evidence="6" id="KW-0378">Hydrolase</keyword>
<keyword evidence="7" id="KW-0119">Carbohydrate metabolism</keyword>
<accession>A0AAX6MMB1</accession>
<evidence type="ECO:0000256" key="3">
    <source>
        <dbReference type="ARBA" id="ARBA00022525"/>
    </source>
</evidence>
<sequence length="316" mass="33601">MHSLSLASIALVSLASTAQGKAAGCDQKPSFAAGNFKDFTTSEGREYRVWLPASYDSSKATPLILSYHGANRVIDEQVALDKLSDPFFNKDHIVVYLQGLEASRPGHTVWEGAPDSTSDDIGFTADVLEAVSKEICVDEKRIYATGKSQGGGFVGRLACDAGLSKRIAAFAPVSGAYYIKEIDVKADCHPESVKVPCDAGRSNIPILAFHGGADATINYNGGFRSGACLPAISSWAKQWAARDHLDQTPANTTITGAQNGVKMSYGGGLVSLVYDGDNIGHAWPSTQPNSDNDGKDLAAFNASTSIMEFFRSHKLD</sequence>
<keyword evidence="13" id="KW-1185">Reference proteome</keyword>
<dbReference type="InterPro" id="IPR043595">
    <property type="entry name" value="FaeB/C/D"/>
</dbReference>
<keyword evidence="4" id="KW-0858">Xylan degradation</keyword>
<dbReference type="PANTHER" id="PTHR38050">
    <property type="match status" value="1"/>
</dbReference>
<dbReference type="GO" id="GO:0005576">
    <property type="term" value="C:extracellular region"/>
    <property type="evidence" value="ECO:0007669"/>
    <property type="project" value="UniProtKB-SubCell"/>
</dbReference>
<evidence type="ECO:0000256" key="6">
    <source>
        <dbReference type="ARBA" id="ARBA00022801"/>
    </source>
</evidence>
<evidence type="ECO:0000313" key="12">
    <source>
        <dbReference type="EMBL" id="KAK6953800.1"/>
    </source>
</evidence>
<reference evidence="12 13" key="1">
    <citation type="journal article" date="2024" name="Front Chem Biol">
        <title>Unveiling the potential of Daldinia eschscholtzii MFLUCC 19-0629 through bioactivity and bioinformatics studies for enhanced sustainable agriculture production.</title>
        <authorList>
            <person name="Brooks S."/>
            <person name="Weaver J.A."/>
            <person name="Klomchit A."/>
            <person name="Alharthi S.A."/>
            <person name="Onlamun T."/>
            <person name="Nurani R."/>
            <person name="Vong T.K."/>
            <person name="Alberti F."/>
            <person name="Greco C."/>
        </authorList>
    </citation>
    <scope>NUCLEOTIDE SEQUENCE [LARGE SCALE GENOMIC DNA]</scope>
    <source>
        <strain evidence="12">MFLUCC 19-0629</strain>
    </source>
</reference>
<evidence type="ECO:0000256" key="5">
    <source>
        <dbReference type="ARBA" id="ARBA00022729"/>
    </source>
</evidence>
<evidence type="ECO:0000256" key="8">
    <source>
        <dbReference type="ARBA" id="ARBA00023326"/>
    </source>
</evidence>
<dbReference type="InterPro" id="IPR029058">
    <property type="entry name" value="AB_hydrolase_fold"/>
</dbReference>
<dbReference type="Gene3D" id="3.40.50.1820">
    <property type="entry name" value="alpha/beta hydrolase"/>
    <property type="match status" value="1"/>
</dbReference>
<comment type="caution">
    <text evidence="12">The sequence shown here is derived from an EMBL/GenBank/DDBJ whole genome shotgun (WGS) entry which is preliminary data.</text>
</comment>
<dbReference type="Pfam" id="PF05448">
    <property type="entry name" value="AXE1"/>
    <property type="match status" value="1"/>
</dbReference>
<keyword evidence="8" id="KW-0624">Polysaccharide degradation</keyword>
<comment type="subcellular location">
    <subcellularLocation>
        <location evidence="1">Secreted</location>
    </subcellularLocation>
</comment>
<evidence type="ECO:0000313" key="13">
    <source>
        <dbReference type="Proteomes" id="UP001369815"/>
    </source>
</evidence>
<feature type="signal peptide" evidence="10">
    <location>
        <begin position="1"/>
        <end position="22"/>
    </location>
</feature>
<evidence type="ECO:0000256" key="2">
    <source>
        <dbReference type="ARBA" id="ARBA00013091"/>
    </source>
</evidence>
<dbReference type="PANTHER" id="PTHR38050:SF2">
    <property type="entry name" value="FERULOYL ESTERASE C-RELATED"/>
    <property type="match status" value="1"/>
</dbReference>
<evidence type="ECO:0000256" key="9">
    <source>
        <dbReference type="ARBA" id="ARBA00034075"/>
    </source>
</evidence>
<evidence type="ECO:0000256" key="10">
    <source>
        <dbReference type="SAM" id="SignalP"/>
    </source>
</evidence>
<dbReference type="EMBL" id="JBANMG010000004">
    <property type="protein sequence ID" value="KAK6953800.1"/>
    <property type="molecule type" value="Genomic_DNA"/>
</dbReference>
<evidence type="ECO:0000259" key="11">
    <source>
        <dbReference type="Pfam" id="PF05448"/>
    </source>
</evidence>
<dbReference type="GO" id="GO:0045493">
    <property type="term" value="P:xylan catabolic process"/>
    <property type="evidence" value="ECO:0007669"/>
    <property type="project" value="UniProtKB-KW"/>
</dbReference>
<dbReference type="SUPFAM" id="SSF53474">
    <property type="entry name" value="alpha/beta-Hydrolases"/>
    <property type="match status" value="1"/>
</dbReference>
<dbReference type="Proteomes" id="UP001369815">
    <property type="component" value="Unassembled WGS sequence"/>
</dbReference>
<organism evidence="12 13">
    <name type="scientific">Daldinia eschscholtzii</name>
    <dbReference type="NCBI Taxonomy" id="292717"/>
    <lineage>
        <taxon>Eukaryota</taxon>
        <taxon>Fungi</taxon>
        <taxon>Dikarya</taxon>
        <taxon>Ascomycota</taxon>
        <taxon>Pezizomycotina</taxon>
        <taxon>Sordariomycetes</taxon>
        <taxon>Xylariomycetidae</taxon>
        <taxon>Xylariales</taxon>
        <taxon>Hypoxylaceae</taxon>
        <taxon>Daldinia</taxon>
    </lineage>
</organism>
<name>A0AAX6MMB1_9PEZI</name>
<dbReference type="EC" id="3.1.1.73" evidence="2"/>
<feature type="chain" id="PRO_5043679924" description="feruloyl esterase" evidence="10">
    <location>
        <begin position="23"/>
        <end position="316"/>
    </location>
</feature>
<evidence type="ECO:0000256" key="1">
    <source>
        <dbReference type="ARBA" id="ARBA00004613"/>
    </source>
</evidence>
<feature type="domain" description="Acetyl xylan esterase" evidence="11">
    <location>
        <begin position="125"/>
        <end position="172"/>
    </location>
</feature>
<comment type="catalytic activity">
    <reaction evidence="9">
        <text>feruloyl-polysaccharide + H2O = ferulate + polysaccharide.</text>
        <dbReference type="EC" id="3.1.1.73"/>
    </reaction>
</comment>
<dbReference type="AlphaFoldDB" id="A0AAX6MMB1"/>
<keyword evidence="3" id="KW-0964">Secreted</keyword>
<keyword evidence="5 10" id="KW-0732">Signal</keyword>
<dbReference type="GO" id="GO:0030600">
    <property type="term" value="F:feruloyl esterase activity"/>
    <property type="evidence" value="ECO:0007669"/>
    <property type="project" value="UniProtKB-EC"/>
</dbReference>
<dbReference type="InterPro" id="IPR008391">
    <property type="entry name" value="AXE1_dom"/>
</dbReference>
<protein>
    <recommendedName>
        <fullName evidence="2">feruloyl esterase</fullName>
        <ecNumber evidence="2">3.1.1.73</ecNumber>
    </recommendedName>
</protein>
<proteinExistence type="predicted"/>
<evidence type="ECO:0000256" key="4">
    <source>
        <dbReference type="ARBA" id="ARBA00022651"/>
    </source>
</evidence>